<evidence type="ECO:0000256" key="1">
    <source>
        <dbReference type="ARBA" id="ARBA00006257"/>
    </source>
</evidence>
<evidence type="ECO:0000256" key="2">
    <source>
        <dbReference type="ARBA" id="ARBA00021714"/>
    </source>
</evidence>
<keyword evidence="13" id="KW-0966">Cell projection</keyword>
<dbReference type="GO" id="GO:0044781">
    <property type="term" value="P:bacterial-type flagellum organization"/>
    <property type="evidence" value="ECO:0007669"/>
    <property type="project" value="UniProtKB-UniRule"/>
</dbReference>
<dbReference type="NCBIfam" id="TIGR01103">
    <property type="entry name" value="fliP"/>
    <property type="match status" value="1"/>
</dbReference>
<keyword evidence="3 12" id="KW-0813">Transport</keyword>
<evidence type="ECO:0000256" key="7">
    <source>
        <dbReference type="ARBA" id="ARBA00022927"/>
    </source>
</evidence>
<keyword evidence="13" id="KW-0969">Cilium</keyword>
<dbReference type="PRINTS" id="PR01302">
    <property type="entry name" value="TYPE3IMPPROT"/>
</dbReference>
<dbReference type="NCBIfam" id="NF009438">
    <property type="entry name" value="PRK12797.1"/>
    <property type="match status" value="1"/>
</dbReference>
<keyword evidence="13" id="KW-0282">Flagellum</keyword>
<keyword evidence="7 12" id="KW-0653">Protein transport</keyword>
<feature type="transmembrane region" description="Helical" evidence="12">
    <location>
        <begin position="191"/>
        <end position="220"/>
    </location>
</feature>
<organism evidence="13 14">
    <name type="scientific">Stieleria bergensis</name>
    <dbReference type="NCBI Taxonomy" id="2528025"/>
    <lineage>
        <taxon>Bacteria</taxon>
        <taxon>Pseudomonadati</taxon>
        <taxon>Planctomycetota</taxon>
        <taxon>Planctomycetia</taxon>
        <taxon>Pirellulales</taxon>
        <taxon>Pirellulaceae</taxon>
        <taxon>Stieleria</taxon>
    </lineage>
</organism>
<comment type="caution">
    <text evidence="12">Lacks conserved residue(s) required for the propagation of feature annotation.</text>
</comment>
<evidence type="ECO:0000256" key="10">
    <source>
        <dbReference type="ARBA" id="ARBA00023143"/>
    </source>
</evidence>
<evidence type="ECO:0000313" key="14">
    <source>
        <dbReference type="Proteomes" id="UP000315003"/>
    </source>
</evidence>
<dbReference type="PANTHER" id="PTHR30587:SF0">
    <property type="entry name" value="FLAGELLAR BIOSYNTHETIC PROTEIN FLIP"/>
    <property type="match status" value="1"/>
</dbReference>
<dbReference type="InterPro" id="IPR005838">
    <property type="entry name" value="T3SS_IM_P"/>
</dbReference>
<protein>
    <recommendedName>
        <fullName evidence="2 12">Flagellar biosynthetic protein FliP</fullName>
    </recommendedName>
</protein>
<keyword evidence="9 12" id="KW-0472">Membrane</keyword>
<evidence type="ECO:0000256" key="5">
    <source>
        <dbReference type="ARBA" id="ARBA00022692"/>
    </source>
</evidence>
<proteinExistence type="inferred from homology"/>
<keyword evidence="14" id="KW-1185">Reference proteome</keyword>
<name>A0A517SSY3_9BACT</name>
<dbReference type="PRINTS" id="PR00951">
    <property type="entry name" value="FLGBIOSNFLIP"/>
</dbReference>
<dbReference type="GO" id="GO:0005886">
    <property type="term" value="C:plasma membrane"/>
    <property type="evidence" value="ECO:0007669"/>
    <property type="project" value="UniProtKB-SubCell"/>
</dbReference>
<gene>
    <name evidence="13" type="primary">fliP_2</name>
    <name evidence="12" type="synonym">fliP</name>
    <name evidence="13" type="ORF">SV7mr_17100</name>
</gene>
<evidence type="ECO:0000256" key="3">
    <source>
        <dbReference type="ARBA" id="ARBA00022448"/>
    </source>
</evidence>
<dbReference type="PANTHER" id="PTHR30587">
    <property type="entry name" value="FLAGELLAR BIOSYNTHETIC PROTEIN FLIP"/>
    <property type="match status" value="1"/>
</dbReference>
<keyword evidence="10" id="KW-0975">Bacterial flagellum</keyword>
<evidence type="ECO:0000256" key="12">
    <source>
        <dbReference type="RuleBase" id="RU362069"/>
    </source>
</evidence>
<dbReference type="Pfam" id="PF00813">
    <property type="entry name" value="FliP"/>
    <property type="match status" value="1"/>
</dbReference>
<evidence type="ECO:0000313" key="13">
    <source>
        <dbReference type="EMBL" id="QDT59203.1"/>
    </source>
</evidence>
<reference evidence="13 14" key="1">
    <citation type="submission" date="2019-02" db="EMBL/GenBank/DDBJ databases">
        <title>Deep-cultivation of Planctomycetes and their phenomic and genomic characterization uncovers novel biology.</title>
        <authorList>
            <person name="Wiegand S."/>
            <person name="Jogler M."/>
            <person name="Boedeker C."/>
            <person name="Pinto D."/>
            <person name="Vollmers J."/>
            <person name="Rivas-Marin E."/>
            <person name="Kohn T."/>
            <person name="Peeters S.H."/>
            <person name="Heuer A."/>
            <person name="Rast P."/>
            <person name="Oberbeckmann S."/>
            <person name="Bunk B."/>
            <person name="Jeske O."/>
            <person name="Meyerdierks A."/>
            <person name="Storesund J.E."/>
            <person name="Kallscheuer N."/>
            <person name="Luecker S."/>
            <person name="Lage O.M."/>
            <person name="Pohl T."/>
            <person name="Merkel B.J."/>
            <person name="Hornburger P."/>
            <person name="Mueller R.-W."/>
            <person name="Bruemmer F."/>
            <person name="Labrenz M."/>
            <person name="Spormann A.M."/>
            <person name="Op den Camp H."/>
            <person name="Overmann J."/>
            <person name="Amann R."/>
            <person name="Jetten M.S.M."/>
            <person name="Mascher T."/>
            <person name="Medema M.H."/>
            <person name="Devos D.P."/>
            <person name="Kaster A.-K."/>
            <person name="Ovreas L."/>
            <person name="Rohde M."/>
            <person name="Galperin M.Y."/>
            <person name="Jogler C."/>
        </authorList>
    </citation>
    <scope>NUCLEOTIDE SEQUENCE [LARGE SCALE GENOMIC DNA]</scope>
    <source>
        <strain evidence="13 14">SV_7m_r</strain>
    </source>
</reference>
<evidence type="ECO:0000256" key="6">
    <source>
        <dbReference type="ARBA" id="ARBA00022795"/>
    </source>
</evidence>
<keyword evidence="8 12" id="KW-1133">Transmembrane helix</keyword>
<feature type="transmembrane region" description="Helical" evidence="12">
    <location>
        <begin position="87"/>
        <end position="104"/>
    </location>
</feature>
<accession>A0A517SSY3</accession>
<keyword evidence="11 12" id="KW-1006">Bacterial flagellum protein export</keyword>
<dbReference type="OrthoDB" id="9805111at2"/>
<dbReference type="GO" id="GO:0009425">
    <property type="term" value="C:bacterial-type flagellum basal body"/>
    <property type="evidence" value="ECO:0007669"/>
    <property type="project" value="UniProtKB-SubCell"/>
</dbReference>
<dbReference type="Proteomes" id="UP000315003">
    <property type="component" value="Chromosome"/>
</dbReference>
<keyword evidence="5 12" id="KW-0812">Transmembrane</keyword>
<feature type="transmembrane region" description="Helical" evidence="12">
    <location>
        <begin position="41"/>
        <end position="67"/>
    </location>
</feature>
<evidence type="ECO:0000256" key="9">
    <source>
        <dbReference type="ARBA" id="ARBA00023136"/>
    </source>
</evidence>
<dbReference type="InterPro" id="IPR005837">
    <property type="entry name" value="FliP"/>
</dbReference>
<dbReference type="GO" id="GO:0009306">
    <property type="term" value="P:protein secretion"/>
    <property type="evidence" value="ECO:0007669"/>
    <property type="project" value="UniProtKB-UniRule"/>
</dbReference>
<sequence>MAFVNAPSLLLLADAASSTVQETSETLRQASDVFDDLAGPIQVALFLGALSFTTAILVSATAFTRIVIVMSFVRRALSTQEIPPNQVMLGLSLFLTFFIMAPTFDRIHDRAIKPFLEAKATESEEEPLKFEFVKAAEIATSELKTFMLYNTRRADLQLFYELADTPPPSQREATPLKIAVPAFIISELKTAFIMGFCIYIPFMLIDLVISTILMALGMMMMPPVVVSTPCKLLLFVMVDGWQLISRALVASFA</sequence>
<comment type="subcellular location">
    <subcellularLocation>
        <location evidence="12">Cell membrane</location>
        <topology evidence="12">Multi-pass membrane protein</topology>
    </subcellularLocation>
    <subcellularLocation>
        <location evidence="12">Bacterial flagellum basal body</location>
    </subcellularLocation>
</comment>
<keyword evidence="6 12" id="KW-1005">Bacterial flagellum biogenesis</keyword>
<comment type="similarity">
    <text evidence="1 12">Belongs to the FliP/MopC/SpaP family.</text>
</comment>
<dbReference type="AlphaFoldDB" id="A0A517SSY3"/>
<evidence type="ECO:0000256" key="8">
    <source>
        <dbReference type="ARBA" id="ARBA00022989"/>
    </source>
</evidence>
<dbReference type="EMBL" id="CP036272">
    <property type="protein sequence ID" value="QDT59203.1"/>
    <property type="molecule type" value="Genomic_DNA"/>
</dbReference>
<evidence type="ECO:0000256" key="4">
    <source>
        <dbReference type="ARBA" id="ARBA00022475"/>
    </source>
</evidence>
<comment type="function">
    <text evidence="12">Plays a role in the flagellum-specific transport system.</text>
</comment>
<keyword evidence="4 12" id="KW-1003">Cell membrane</keyword>
<evidence type="ECO:0000256" key="11">
    <source>
        <dbReference type="ARBA" id="ARBA00023225"/>
    </source>
</evidence>
<dbReference type="RefSeq" id="WP_145270921.1">
    <property type="nucleotide sequence ID" value="NZ_CP036272.1"/>
</dbReference>